<accession>A0AA35SCF5</accession>
<proteinExistence type="predicted"/>
<dbReference type="Proteomes" id="UP001174909">
    <property type="component" value="Unassembled WGS sequence"/>
</dbReference>
<feature type="compositionally biased region" description="Polar residues" evidence="1">
    <location>
        <begin position="323"/>
        <end position="334"/>
    </location>
</feature>
<comment type="caution">
    <text evidence="2">The sequence shown here is derived from an EMBL/GenBank/DDBJ whole genome shotgun (WGS) entry which is preliminary data.</text>
</comment>
<organism evidence="2 3">
    <name type="scientific">Geodia barretti</name>
    <name type="common">Barrett's horny sponge</name>
    <dbReference type="NCBI Taxonomy" id="519541"/>
    <lineage>
        <taxon>Eukaryota</taxon>
        <taxon>Metazoa</taxon>
        <taxon>Porifera</taxon>
        <taxon>Demospongiae</taxon>
        <taxon>Heteroscleromorpha</taxon>
        <taxon>Tetractinellida</taxon>
        <taxon>Astrophorina</taxon>
        <taxon>Geodiidae</taxon>
        <taxon>Geodia</taxon>
    </lineage>
</organism>
<feature type="region of interest" description="Disordered" evidence="1">
    <location>
        <begin position="480"/>
        <end position="532"/>
    </location>
</feature>
<sequence length="584" mass="64249">MEVTVRINQVWIKDVQRFLLRCRVQAAGSGEAHEGSVSIGQQPASKHEFSFTFASRPPQLSSLFVATSPRHESTQSRTEKELGRNAGTLNTAESGLERTRTLLLSQRVPDTNVERFAGKVTYAVQLRDTGAANIASLLSDEAKRACGHVLPSESPFVSVVFHFACAGADPTRELVGVARIGDRSDVSVSTLLQESPPQLDYIPILKPVRLFCQEFDCLELHIADSKSGAVQFSSSRALSRITPLKPTHLNYDNQSRGGKCVSSDTQSDTRVPSVSISVLYTPSTSQYTRFQGLEVAVCNVNLTRHVGQCRDVVIGVQLVQGNSKGKTPTLSGHSTLPPFHPPRKKSGASVTPDSGPDYHLSFLQYHRKELNQDSVVKSYHFFQHPLQKPEGFYLLFHVYGSSGAQLWWNTDNHTVAKLEITEDTLTILQTGELPLLHWSAGDNDSSQPCSVSGVLHWKSRKTKFLTESSIREVLAKPAHVTSAPDVNRHEASSQSIPHHAEAHRAPNPGKEVQLHDSMQQESPEESNTGDKDVVKHLTEFETSLRQMAEVSAACAGRTGVYRATTSSWCRRWLHSGPKLAPLAL</sequence>
<gene>
    <name evidence="2" type="ORF">GBAR_LOCUS15404</name>
</gene>
<reference evidence="2" key="1">
    <citation type="submission" date="2023-03" db="EMBL/GenBank/DDBJ databases">
        <authorList>
            <person name="Steffen K."/>
            <person name="Cardenas P."/>
        </authorList>
    </citation>
    <scope>NUCLEOTIDE SEQUENCE</scope>
</reference>
<dbReference type="AlphaFoldDB" id="A0AA35SCF5"/>
<protein>
    <submittedName>
        <fullName evidence="2">Uncharacterized protein</fullName>
    </submittedName>
</protein>
<evidence type="ECO:0000256" key="1">
    <source>
        <dbReference type="SAM" id="MobiDB-lite"/>
    </source>
</evidence>
<evidence type="ECO:0000313" key="2">
    <source>
        <dbReference type="EMBL" id="CAI8026884.1"/>
    </source>
</evidence>
<evidence type="ECO:0000313" key="3">
    <source>
        <dbReference type="Proteomes" id="UP001174909"/>
    </source>
</evidence>
<feature type="region of interest" description="Disordered" evidence="1">
    <location>
        <begin position="323"/>
        <end position="352"/>
    </location>
</feature>
<name>A0AA35SCF5_GEOBA</name>
<keyword evidence="3" id="KW-1185">Reference proteome</keyword>
<dbReference type="EMBL" id="CASHTH010002244">
    <property type="protein sequence ID" value="CAI8026884.1"/>
    <property type="molecule type" value="Genomic_DNA"/>
</dbReference>